<evidence type="ECO:0000256" key="1">
    <source>
        <dbReference type="ARBA" id="ARBA00007177"/>
    </source>
</evidence>
<evidence type="ECO:0000313" key="5">
    <source>
        <dbReference type="EMBL" id="AEH08678.1"/>
    </source>
</evidence>
<reference evidence="5 6" key="1">
    <citation type="submission" date="2011-05" db="EMBL/GenBank/DDBJ databases">
        <title>Complete sequence of chromosome of Frankia symbiont of Datisca glomerata.</title>
        <authorList>
            <consortium name="US DOE Joint Genome Institute"/>
            <person name="Lucas S."/>
            <person name="Han J."/>
            <person name="Lapidus A."/>
            <person name="Cheng J.-F."/>
            <person name="Goodwin L."/>
            <person name="Pitluck S."/>
            <person name="Peters L."/>
            <person name="Mikhailova N."/>
            <person name="Chertkov O."/>
            <person name="Teshima H."/>
            <person name="Han C."/>
            <person name="Tapia R."/>
            <person name="Land M."/>
            <person name="Hauser L."/>
            <person name="Kyrpides N."/>
            <person name="Ivanova N."/>
            <person name="Pagani I."/>
            <person name="Berry A."/>
            <person name="Pawlowski K."/>
            <person name="Persson T."/>
            <person name="Vanden Heuvel B."/>
            <person name="Benson D."/>
            <person name="Woyke T."/>
        </authorList>
    </citation>
    <scope>NUCLEOTIDE SEQUENCE [LARGE SCALE GENOMIC DNA]</scope>
    <source>
        <strain evidence="6">4085684</strain>
    </source>
</reference>
<dbReference type="Proteomes" id="UP000001549">
    <property type="component" value="Chromosome"/>
</dbReference>
<keyword evidence="2 3" id="KW-0143">Chaperone</keyword>
<keyword evidence="6" id="KW-1185">Reference proteome</keyword>
<feature type="region of interest" description="Disordered" evidence="4">
    <location>
        <begin position="25"/>
        <end position="68"/>
    </location>
</feature>
<comment type="subunit">
    <text evidence="3">UreD, UreF and UreG form a complex that acts as a GTP-hydrolysis-dependent molecular chaperone, activating the urease apoprotein by helping to assemble the nickel containing metallocenter of UreC. The UreE protein probably delivers the nickel.</text>
</comment>
<feature type="compositionally biased region" description="Low complexity" evidence="4">
    <location>
        <begin position="356"/>
        <end position="368"/>
    </location>
</feature>
<evidence type="ECO:0000256" key="4">
    <source>
        <dbReference type="SAM" id="MobiDB-lite"/>
    </source>
</evidence>
<feature type="region of interest" description="Disordered" evidence="4">
    <location>
        <begin position="346"/>
        <end position="368"/>
    </location>
</feature>
<dbReference type="HAMAP" id="MF_01384">
    <property type="entry name" value="UreD"/>
    <property type="match status" value="1"/>
</dbReference>
<comment type="subcellular location">
    <subcellularLocation>
        <location evidence="3">Cytoplasm</location>
    </subcellularLocation>
</comment>
<dbReference type="eggNOG" id="COG0829">
    <property type="taxonomic scope" value="Bacteria"/>
</dbReference>
<proteinExistence type="inferred from homology"/>
<dbReference type="KEGG" id="fsy:FsymDg_1184"/>
<evidence type="ECO:0000256" key="2">
    <source>
        <dbReference type="ARBA" id="ARBA00023186"/>
    </source>
</evidence>
<keyword evidence="3" id="KW-0996">Nickel insertion</keyword>
<gene>
    <name evidence="3" type="primary">ureD</name>
    <name evidence="5" type="ordered locus">FsymDg_1184</name>
</gene>
<dbReference type="STRING" id="656024.FsymDg_1184"/>
<name>F8AZK1_9ACTN</name>
<dbReference type="GO" id="GO:0005737">
    <property type="term" value="C:cytoplasm"/>
    <property type="evidence" value="ECO:0007669"/>
    <property type="project" value="UniProtKB-SubCell"/>
</dbReference>
<evidence type="ECO:0000256" key="3">
    <source>
        <dbReference type="HAMAP-Rule" id="MF_01384"/>
    </source>
</evidence>
<sequence length="414" mass="41682">MIDIGPGRPPARIGRTSISAHAVIRIEPVTTGSKRDPRETRGNGIDSRIHGNGANNHEAGGRPHDRRIRDGRIQAAGVRVSELRSQVPLVLRRTGSRTRPGDGLPTVTVYLVNAAAGPLAGDQLRLDVTVGAGVRLVLRTTAATVALPGRDERPSLFDVHADVGPGGALEYLPEPTVAAHGCRHLMRATIRLAADARLLWREEIVLGRFGEPPGSISSTLRVDVEDDTADEGSAANVTGSAEDDVRSIPDGVRNGTDGIDTNTGSRPGGGTAGAADNAGAGDIRRNDGAGRRVRSARPLLRQALCLDAAAPGLHGPAVLGGARVIGALLIAGPGPDGLGLPAGTTGTIGPTGGGSPTDPTGSGADASSGTGTFAALPLAGPGVLVSALASGTVALRRCLDTGAAAVPPQAAASP</sequence>
<keyword evidence="3" id="KW-0963">Cytoplasm</keyword>
<comment type="similarity">
    <text evidence="1 3">Belongs to the UreD family.</text>
</comment>
<comment type="function">
    <text evidence="3">Required for maturation of urease via the functional incorporation of the urease nickel metallocenter.</text>
</comment>
<dbReference type="PANTHER" id="PTHR33643">
    <property type="entry name" value="UREASE ACCESSORY PROTEIN D"/>
    <property type="match status" value="1"/>
</dbReference>
<protein>
    <recommendedName>
        <fullName evidence="3">Urease accessory protein UreD</fullName>
    </recommendedName>
</protein>
<accession>F8AZK1</accession>
<dbReference type="AlphaFoldDB" id="F8AZK1"/>
<organism evidence="5 6">
    <name type="scientific">Candidatus Protofrankia datiscae</name>
    <dbReference type="NCBI Taxonomy" id="2716812"/>
    <lineage>
        <taxon>Bacteria</taxon>
        <taxon>Bacillati</taxon>
        <taxon>Actinomycetota</taxon>
        <taxon>Actinomycetes</taxon>
        <taxon>Frankiales</taxon>
        <taxon>Frankiaceae</taxon>
        <taxon>Protofrankia</taxon>
    </lineage>
</organism>
<dbReference type="RefSeq" id="WP_013872656.1">
    <property type="nucleotide sequence ID" value="NC_015656.1"/>
</dbReference>
<dbReference type="GO" id="GO:0016151">
    <property type="term" value="F:nickel cation binding"/>
    <property type="evidence" value="ECO:0007669"/>
    <property type="project" value="UniProtKB-UniRule"/>
</dbReference>
<evidence type="ECO:0000313" key="6">
    <source>
        <dbReference type="Proteomes" id="UP000001549"/>
    </source>
</evidence>
<dbReference type="InterPro" id="IPR002669">
    <property type="entry name" value="UreD"/>
</dbReference>
<dbReference type="Pfam" id="PF01774">
    <property type="entry name" value="UreD"/>
    <property type="match status" value="1"/>
</dbReference>
<feature type="region of interest" description="Disordered" evidence="4">
    <location>
        <begin position="227"/>
        <end position="292"/>
    </location>
</feature>
<dbReference type="HOGENOM" id="CLU_055097_2_0_11"/>
<dbReference type="PANTHER" id="PTHR33643:SF1">
    <property type="entry name" value="UREASE ACCESSORY PROTEIN D"/>
    <property type="match status" value="1"/>
</dbReference>
<feature type="compositionally biased region" description="Basic and acidic residues" evidence="4">
    <location>
        <begin position="59"/>
        <end position="68"/>
    </location>
</feature>
<dbReference type="EMBL" id="CP002801">
    <property type="protein sequence ID" value="AEH08678.1"/>
    <property type="molecule type" value="Genomic_DNA"/>
</dbReference>